<protein>
    <submittedName>
        <fullName evidence="2">UDP-N-acetylmuramate--alanine ligase</fullName>
    </submittedName>
</protein>
<dbReference type="InterPro" id="IPR009288">
    <property type="entry name" value="AIG2-like_dom"/>
</dbReference>
<keyword evidence="3" id="KW-1185">Reference proteome</keyword>
<dbReference type="STRING" id="1122125.GCA_000423185_04350"/>
<evidence type="ECO:0000313" key="2">
    <source>
        <dbReference type="EMBL" id="OWJ59855.1"/>
    </source>
</evidence>
<accession>A0A211Z3M3</accession>
<name>A0A211Z3M3_9PROT</name>
<dbReference type="InterPro" id="IPR036568">
    <property type="entry name" value="GGCT-like_sf"/>
</dbReference>
<dbReference type="CDD" id="cd06661">
    <property type="entry name" value="GGCT_like"/>
    <property type="match status" value="1"/>
</dbReference>
<dbReference type="OrthoDB" id="9798388at2"/>
<dbReference type="EMBL" id="NHON01000115">
    <property type="protein sequence ID" value="OWJ59855.1"/>
    <property type="molecule type" value="Genomic_DNA"/>
</dbReference>
<dbReference type="InterPro" id="IPR013024">
    <property type="entry name" value="GGCT-like"/>
</dbReference>
<gene>
    <name evidence="2" type="ORF">BWR60_32100</name>
</gene>
<dbReference type="RefSeq" id="WP_088156728.1">
    <property type="nucleotide sequence ID" value="NZ_NHON01000115.1"/>
</dbReference>
<feature type="domain" description="Gamma-glutamylcyclotransferase AIG2-like" evidence="1">
    <location>
        <begin position="9"/>
        <end position="113"/>
    </location>
</feature>
<dbReference type="SUPFAM" id="SSF110857">
    <property type="entry name" value="Gamma-glutamyl cyclotransferase-like"/>
    <property type="match status" value="1"/>
</dbReference>
<proteinExistence type="predicted"/>
<organism evidence="2 3">
    <name type="scientific">Inquilinus limosus</name>
    <dbReference type="NCBI Taxonomy" id="171674"/>
    <lineage>
        <taxon>Bacteria</taxon>
        <taxon>Pseudomonadati</taxon>
        <taxon>Pseudomonadota</taxon>
        <taxon>Alphaproteobacteria</taxon>
        <taxon>Rhodospirillales</taxon>
        <taxon>Rhodospirillaceae</taxon>
        <taxon>Inquilinus</taxon>
    </lineage>
</organism>
<reference evidence="3" key="1">
    <citation type="submission" date="2017-05" db="EMBL/GenBank/DDBJ databases">
        <authorList>
            <person name="Macchi M."/>
            <person name="Festa S."/>
            <person name="Coppotelli B.M."/>
            <person name="Morelli I.S."/>
        </authorList>
    </citation>
    <scope>NUCLEOTIDE SEQUENCE [LARGE SCALE GENOMIC DNA]</scope>
    <source>
        <strain evidence="3">I</strain>
    </source>
</reference>
<sequence>MTEDATVLLFSYGTLQQENVQLSSFGRRLEGTPDAMPGWRRGEIEITDPEVIRTSGKRFHPIVEPGAAADRVAGTVFRITEAELAAADAYEVSDYKRILVPLASGLEAWVYVRR</sequence>
<dbReference type="AlphaFoldDB" id="A0A211Z3M3"/>
<dbReference type="Gene3D" id="3.10.490.10">
    <property type="entry name" value="Gamma-glutamyl cyclotransferase-like"/>
    <property type="match status" value="1"/>
</dbReference>
<evidence type="ECO:0000313" key="3">
    <source>
        <dbReference type="Proteomes" id="UP000196655"/>
    </source>
</evidence>
<dbReference type="Proteomes" id="UP000196655">
    <property type="component" value="Unassembled WGS sequence"/>
</dbReference>
<keyword evidence="2" id="KW-0436">Ligase</keyword>
<evidence type="ECO:0000259" key="1">
    <source>
        <dbReference type="Pfam" id="PF06094"/>
    </source>
</evidence>
<comment type="caution">
    <text evidence="2">The sequence shown here is derived from an EMBL/GenBank/DDBJ whole genome shotgun (WGS) entry which is preliminary data.</text>
</comment>
<dbReference type="GO" id="GO:0016874">
    <property type="term" value="F:ligase activity"/>
    <property type="evidence" value="ECO:0007669"/>
    <property type="project" value="UniProtKB-KW"/>
</dbReference>
<dbReference type="Pfam" id="PF06094">
    <property type="entry name" value="GGACT"/>
    <property type="match status" value="1"/>
</dbReference>